<evidence type="ECO:0000313" key="2">
    <source>
        <dbReference type="EMBL" id="TCO27742.1"/>
    </source>
</evidence>
<dbReference type="PANTHER" id="PTHR36503:SF3">
    <property type="entry name" value="BLR0126 PROTEIN"/>
    <property type="match status" value="1"/>
</dbReference>
<reference evidence="2 3" key="1">
    <citation type="journal article" date="2015" name="Stand. Genomic Sci.">
        <title>Genomic Encyclopedia of Bacterial and Archaeal Type Strains, Phase III: the genomes of soil and plant-associated and newly described type strains.</title>
        <authorList>
            <person name="Whitman W.B."/>
            <person name="Woyke T."/>
            <person name="Klenk H.P."/>
            <person name="Zhou Y."/>
            <person name="Lilburn T.G."/>
            <person name="Beck B.J."/>
            <person name="De Vos P."/>
            <person name="Vandamme P."/>
            <person name="Eisen J.A."/>
            <person name="Garrity G."/>
            <person name="Hugenholtz P."/>
            <person name="Kyrpides N.C."/>
        </authorList>
    </citation>
    <scope>NUCLEOTIDE SEQUENCE [LARGE SCALE GENOMIC DNA]</scope>
    <source>
        <strain evidence="2 3">VKM Ac-2538</strain>
    </source>
</reference>
<evidence type="ECO:0000313" key="3">
    <source>
        <dbReference type="Proteomes" id="UP000295818"/>
    </source>
</evidence>
<accession>A0ABY2BQ55</accession>
<keyword evidence="3" id="KW-1185">Reference proteome</keyword>
<dbReference type="RefSeq" id="WP_132191786.1">
    <property type="nucleotide sequence ID" value="NZ_SLWM01000003.1"/>
</dbReference>
<dbReference type="Pfam" id="PF00903">
    <property type="entry name" value="Glyoxalase"/>
    <property type="match status" value="1"/>
</dbReference>
<dbReference type="SUPFAM" id="SSF54593">
    <property type="entry name" value="Glyoxalase/Bleomycin resistance protein/Dihydroxybiphenyl dioxygenase"/>
    <property type="match status" value="1"/>
</dbReference>
<name>A0ABY2BQ55_9ACTN</name>
<sequence>MKFVKTIVYVEDAKASVEFFEKAFGLKGTYHDQGYGEIETGGDTKISFADYPVGQYHLPEKYEVGAPGKVVFELSLVSEDVEEAFRKAVEAGAEPLQEPEKKPWGQVSSFLRLPDGTIVDLASPVAF</sequence>
<dbReference type="EMBL" id="SLWM01000003">
    <property type="protein sequence ID" value="TCO27742.1"/>
    <property type="molecule type" value="Genomic_DNA"/>
</dbReference>
<evidence type="ECO:0000259" key="1">
    <source>
        <dbReference type="PROSITE" id="PS51819"/>
    </source>
</evidence>
<protein>
    <submittedName>
        <fullName evidence="2">Glyoxalase superfamily protein PhnB</fullName>
    </submittedName>
</protein>
<dbReference type="InterPro" id="IPR004360">
    <property type="entry name" value="Glyas_Fos-R_dOase_dom"/>
</dbReference>
<comment type="caution">
    <text evidence="2">The sequence shown here is derived from an EMBL/GenBank/DDBJ whole genome shotgun (WGS) entry which is preliminary data.</text>
</comment>
<dbReference type="PANTHER" id="PTHR36503">
    <property type="entry name" value="BLR2520 PROTEIN"/>
    <property type="match status" value="1"/>
</dbReference>
<dbReference type="Gene3D" id="3.10.180.10">
    <property type="entry name" value="2,3-Dihydroxybiphenyl 1,2-Dioxygenase, domain 1"/>
    <property type="match status" value="1"/>
</dbReference>
<feature type="domain" description="VOC" evidence="1">
    <location>
        <begin position="2"/>
        <end position="124"/>
    </location>
</feature>
<dbReference type="PROSITE" id="PS51819">
    <property type="entry name" value="VOC"/>
    <property type="match status" value="1"/>
</dbReference>
<organism evidence="2 3">
    <name type="scientific">Kribbella orskensis</name>
    <dbReference type="NCBI Taxonomy" id="2512216"/>
    <lineage>
        <taxon>Bacteria</taxon>
        <taxon>Bacillati</taxon>
        <taxon>Actinomycetota</taxon>
        <taxon>Actinomycetes</taxon>
        <taxon>Propionibacteriales</taxon>
        <taxon>Kribbellaceae</taxon>
        <taxon>Kribbella</taxon>
    </lineage>
</organism>
<proteinExistence type="predicted"/>
<dbReference type="InterPro" id="IPR037523">
    <property type="entry name" value="VOC_core"/>
</dbReference>
<gene>
    <name evidence="2" type="ORF">EV644_103445</name>
</gene>
<dbReference type="InterPro" id="IPR029068">
    <property type="entry name" value="Glyas_Bleomycin-R_OHBP_Dase"/>
</dbReference>
<dbReference type="Proteomes" id="UP000295818">
    <property type="component" value="Unassembled WGS sequence"/>
</dbReference>